<evidence type="ECO:0000313" key="10">
    <source>
        <dbReference type="EMBL" id="SHE70479.1"/>
    </source>
</evidence>
<feature type="transmembrane region" description="Helical" evidence="9">
    <location>
        <begin position="79"/>
        <end position="98"/>
    </location>
</feature>
<dbReference type="EMBL" id="FQVB01000006">
    <property type="protein sequence ID" value="SHE70479.1"/>
    <property type="molecule type" value="Genomic_DNA"/>
</dbReference>
<evidence type="ECO:0000256" key="5">
    <source>
        <dbReference type="ARBA" id="ARBA00022692"/>
    </source>
</evidence>
<keyword evidence="6 9" id="KW-1133">Transmembrane helix</keyword>
<dbReference type="Proteomes" id="UP000184076">
    <property type="component" value="Unassembled WGS sequence"/>
</dbReference>
<keyword evidence="2" id="KW-0813">Transport</keyword>
<dbReference type="GO" id="GO:0005886">
    <property type="term" value="C:plasma membrane"/>
    <property type="evidence" value="ECO:0007669"/>
    <property type="project" value="UniProtKB-SubCell"/>
</dbReference>
<gene>
    <name evidence="10" type="ORF">SAMN02745206_00710</name>
</gene>
<dbReference type="InterPro" id="IPR007272">
    <property type="entry name" value="Sulf_transp_TsuA/YedE"/>
</dbReference>
<keyword evidence="11" id="KW-1185">Reference proteome</keyword>
<feature type="transmembrane region" description="Helical" evidence="9">
    <location>
        <begin position="153"/>
        <end position="176"/>
    </location>
</feature>
<dbReference type="PANTHER" id="PTHR30574">
    <property type="entry name" value="INNER MEMBRANE PROTEIN YEDE"/>
    <property type="match status" value="1"/>
</dbReference>
<keyword evidence="4" id="KW-0997">Cell inner membrane</keyword>
<keyword evidence="7 9" id="KW-0472">Membrane</keyword>
<comment type="similarity">
    <text evidence="8">Belongs to the TsuA/YedE (TC 9.B.102) family.</text>
</comment>
<protein>
    <submittedName>
        <fullName evidence="10">Uncharacterized protein</fullName>
    </submittedName>
</protein>
<dbReference type="STRING" id="1121391.SAMN02745206_00710"/>
<keyword evidence="3" id="KW-1003">Cell membrane</keyword>
<evidence type="ECO:0000256" key="7">
    <source>
        <dbReference type="ARBA" id="ARBA00023136"/>
    </source>
</evidence>
<name>A0A1M4VND3_9BACT</name>
<dbReference type="Pfam" id="PF04143">
    <property type="entry name" value="Sulf_transp"/>
    <property type="match status" value="1"/>
</dbReference>
<reference evidence="11" key="1">
    <citation type="submission" date="2016-11" db="EMBL/GenBank/DDBJ databases">
        <authorList>
            <person name="Varghese N."/>
            <person name="Submissions S."/>
        </authorList>
    </citation>
    <scope>NUCLEOTIDE SEQUENCE [LARGE SCALE GENOMIC DNA]</scope>
    <source>
        <strain evidence="11">DSM 9756</strain>
    </source>
</reference>
<evidence type="ECO:0000256" key="3">
    <source>
        <dbReference type="ARBA" id="ARBA00022475"/>
    </source>
</evidence>
<evidence type="ECO:0000256" key="4">
    <source>
        <dbReference type="ARBA" id="ARBA00022519"/>
    </source>
</evidence>
<dbReference type="AlphaFoldDB" id="A0A1M4VND3"/>
<organism evidence="10 11">
    <name type="scientific">Desulfacinum infernum DSM 9756</name>
    <dbReference type="NCBI Taxonomy" id="1121391"/>
    <lineage>
        <taxon>Bacteria</taxon>
        <taxon>Pseudomonadati</taxon>
        <taxon>Thermodesulfobacteriota</taxon>
        <taxon>Syntrophobacteria</taxon>
        <taxon>Syntrophobacterales</taxon>
        <taxon>Syntrophobacteraceae</taxon>
        <taxon>Desulfacinum</taxon>
    </lineage>
</organism>
<evidence type="ECO:0000256" key="9">
    <source>
        <dbReference type="SAM" id="Phobius"/>
    </source>
</evidence>
<evidence type="ECO:0000256" key="6">
    <source>
        <dbReference type="ARBA" id="ARBA00022989"/>
    </source>
</evidence>
<keyword evidence="5 9" id="KW-0812">Transmembrane</keyword>
<evidence type="ECO:0000256" key="2">
    <source>
        <dbReference type="ARBA" id="ARBA00022448"/>
    </source>
</evidence>
<evidence type="ECO:0000256" key="1">
    <source>
        <dbReference type="ARBA" id="ARBA00004429"/>
    </source>
</evidence>
<feature type="transmembrane region" description="Helical" evidence="9">
    <location>
        <begin position="119"/>
        <end position="147"/>
    </location>
</feature>
<accession>A0A1M4VND3</accession>
<evidence type="ECO:0000313" key="11">
    <source>
        <dbReference type="Proteomes" id="UP000184076"/>
    </source>
</evidence>
<proteinExistence type="inferred from homology"/>
<dbReference type="PANTHER" id="PTHR30574:SF1">
    <property type="entry name" value="SULPHUR TRANSPORT DOMAIN-CONTAINING PROTEIN"/>
    <property type="match status" value="1"/>
</dbReference>
<dbReference type="RefSeq" id="WP_084076095.1">
    <property type="nucleotide sequence ID" value="NZ_FQVB01000006.1"/>
</dbReference>
<evidence type="ECO:0000256" key="8">
    <source>
        <dbReference type="ARBA" id="ARBA00035655"/>
    </source>
</evidence>
<feature type="transmembrane region" description="Helical" evidence="9">
    <location>
        <begin position="21"/>
        <end position="40"/>
    </location>
</feature>
<sequence>MEKKSMIRNATVEETARTWPVLPAALALAGIIVFIFATFGPPASSSGFVSLLKGFLGPILPDYIARKEHYRIIPGPGSWLFAFVLGMAAGGYLGGLTLGKPIRNVPAIWERRFGARPALRYAASFLGGFLILFGARLAGGCTLGLFISGSAQLAVSGLYFGAVIFAVAMITSRLVYGSPKGGKK</sequence>
<comment type="subcellular location">
    <subcellularLocation>
        <location evidence="1">Cell inner membrane</location>
        <topology evidence="1">Multi-pass membrane protein</topology>
    </subcellularLocation>
</comment>